<protein>
    <submittedName>
        <fullName evidence="1">Uncharacterized protein</fullName>
    </submittedName>
</protein>
<evidence type="ECO:0000313" key="2">
    <source>
        <dbReference type="Proteomes" id="UP000326678"/>
    </source>
</evidence>
<reference evidence="1 2" key="1">
    <citation type="submission" date="2019-10" db="EMBL/GenBank/DDBJ databases">
        <title>Genomic and transcriptomic insights into the perfect genentic adaptation of a filamentous nitrogen-fixing cyanobacterium to rice fields.</title>
        <authorList>
            <person name="Chen Z."/>
        </authorList>
    </citation>
    <scope>NUCLEOTIDE SEQUENCE [LARGE SCALE GENOMIC DNA]</scope>
    <source>
        <strain evidence="1">CCNUC1</strain>
    </source>
</reference>
<dbReference type="EMBL" id="CP045226">
    <property type="protein sequence ID" value="QFS46203.1"/>
    <property type="molecule type" value="Genomic_DNA"/>
</dbReference>
<dbReference type="AlphaFoldDB" id="A0A5P8W0J4"/>
<sequence>MCIAAIAIEKASKSLRISDRTNALILEGRSVCTHVQL</sequence>
<accession>A0A5P8W0J4</accession>
<name>A0A5P8W0J4_9NOSO</name>
<keyword evidence="2" id="KW-1185">Reference proteome</keyword>
<organism evidence="1 2">
    <name type="scientific">Nostoc sphaeroides CCNUC1</name>
    <dbReference type="NCBI Taxonomy" id="2653204"/>
    <lineage>
        <taxon>Bacteria</taxon>
        <taxon>Bacillati</taxon>
        <taxon>Cyanobacteriota</taxon>
        <taxon>Cyanophyceae</taxon>
        <taxon>Nostocales</taxon>
        <taxon>Nostocaceae</taxon>
        <taxon>Nostoc</taxon>
    </lineage>
</organism>
<gene>
    <name evidence="1" type="ORF">GXM_03683</name>
</gene>
<proteinExistence type="predicted"/>
<evidence type="ECO:0000313" key="1">
    <source>
        <dbReference type="EMBL" id="QFS46203.1"/>
    </source>
</evidence>
<dbReference type="Proteomes" id="UP000326678">
    <property type="component" value="Chromosome Gxm1"/>
</dbReference>
<dbReference type="KEGG" id="nsh:GXM_03683"/>